<sequence>MTDEPSESSEPYGENRQRDVYASGMLADDPPDHPVRYADLERKGKEALSEEAAAYVAGGAGTESTVAENRRAFDDWRIVPRMLRDVAERDLRVDLLDQELEVPLLLAPLGVLSIVHDEGELAVARAAADRDVPMVLSSASSYTMEEVADELGETPKWFQLYWSADPDIAHSFIDRAEKAGYDGIVVTLDTPLLGWRERDIEQGYLPFLDGEGVANYFSDPAFRDRLDVPPEENEGSAVMEFIDIFGDPSLTWEDLAALREETDLPLVVKGVLHPEDAERAVECGADGVIVSNHGGRQVDGAIGALAALSGVVEAVDVPVLFDSGIRGGADVVKAIALGADSVLLGRPYAYGLAIDGEAGVGSVLDDFLADLDLTLALSGHTSFDDLDRSVLIDRRGPGSDGP</sequence>
<comment type="caution">
    <text evidence="8">The sequence shown here is derived from an EMBL/GenBank/DDBJ whole genome shotgun (WGS) entry which is preliminary data.</text>
</comment>
<dbReference type="Proteomes" id="UP000011669">
    <property type="component" value="Unassembled WGS sequence"/>
</dbReference>
<dbReference type="EMBL" id="AOMD01000018">
    <property type="protein sequence ID" value="EMA45410.1"/>
    <property type="molecule type" value="Genomic_DNA"/>
</dbReference>
<comment type="similarity">
    <text evidence="5">Belongs to the FMN-dependent alpha-hydroxy acid dehydrogenase family.</text>
</comment>
<reference evidence="8 9" key="1">
    <citation type="journal article" date="2014" name="PLoS Genet.">
        <title>Phylogenetically driven sequencing of extremely halophilic archaea reveals strategies for static and dynamic osmo-response.</title>
        <authorList>
            <person name="Becker E.A."/>
            <person name="Seitzer P.M."/>
            <person name="Tritt A."/>
            <person name="Larsen D."/>
            <person name="Krusor M."/>
            <person name="Yao A.I."/>
            <person name="Wu D."/>
            <person name="Madern D."/>
            <person name="Eisen J.A."/>
            <person name="Darling A.E."/>
            <person name="Facciotti M.T."/>
        </authorList>
    </citation>
    <scope>NUCLEOTIDE SEQUENCE [LARGE SCALE GENOMIC DNA]</scope>
    <source>
        <strain evidence="8 9">DSM 5350</strain>
    </source>
</reference>
<dbReference type="PIRSF" id="PIRSF000138">
    <property type="entry name" value="Al-hdrx_acd_dh"/>
    <property type="match status" value="1"/>
</dbReference>
<gene>
    <name evidence="8" type="ORF">C449_07295</name>
</gene>
<dbReference type="PANTHER" id="PTHR10578:SF143">
    <property type="entry name" value="FMN-DEPENDENT ALPHA-HYDROXY ACID DEHYDROGENASE PB1A11.03"/>
    <property type="match status" value="1"/>
</dbReference>
<dbReference type="GO" id="GO:0010181">
    <property type="term" value="F:FMN binding"/>
    <property type="evidence" value="ECO:0007669"/>
    <property type="project" value="InterPro"/>
</dbReference>
<dbReference type="STRING" id="1227455.C449_07295"/>
<evidence type="ECO:0000256" key="3">
    <source>
        <dbReference type="ARBA" id="ARBA00022643"/>
    </source>
</evidence>
<dbReference type="AlphaFoldDB" id="M0MLU0"/>
<dbReference type="RefSeq" id="WP_006077315.1">
    <property type="nucleotide sequence ID" value="NZ_AOMD01000018.1"/>
</dbReference>
<evidence type="ECO:0000313" key="8">
    <source>
        <dbReference type="EMBL" id="EMA45410.1"/>
    </source>
</evidence>
<dbReference type="InterPro" id="IPR012133">
    <property type="entry name" value="Alpha-hydoxy_acid_DH_FMN"/>
</dbReference>
<keyword evidence="2" id="KW-0285">Flavoprotein</keyword>
<protein>
    <submittedName>
        <fullName evidence="8">FMN-dependent alpha-hydroxy acid dehydrogenase</fullName>
    </submittedName>
</protein>
<evidence type="ECO:0000313" key="9">
    <source>
        <dbReference type="Proteomes" id="UP000011669"/>
    </source>
</evidence>
<organism evidence="8 9">
    <name type="scientific">Halococcus saccharolyticus DSM 5350</name>
    <dbReference type="NCBI Taxonomy" id="1227455"/>
    <lineage>
        <taxon>Archaea</taxon>
        <taxon>Methanobacteriati</taxon>
        <taxon>Methanobacteriota</taxon>
        <taxon>Stenosarchaea group</taxon>
        <taxon>Halobacteria</taxon>
        <taxon>Halobacteriales</taxon>
        <taxon>Halococcaceae</taxon>
        <taxon>Halococcus</taxon>
    </lineage>
</organism>
<dbReference type="InterPro" id="IPR000262">
    <property type="entry name" value="FMN-dep_DH"/>
</dbReference>
<keyword evidence="3" id="KW-0288">FMN</keyword>
<evidence type="ECO:0000256" key="6">
    <source>
        <dbReference type="SAM" id="MobiDB-lite"/>
    </source>
</evidence>
<dbReference type="GO" id="GO:0016614">
    <property type="term" value="F:oxidoreductase activity, acting on CH-OH group of donors"/>
    <property type="evidence" value="ECO:0007669"/>
    <property type="project" value="UniProtKB-ARBA"/>
</dbReference>
<feature type="domain" description="FMN hydroxy acid dehydrogenase" evidence="7">
    <location>
        <begin position="29"/>
        <end position="396"/>
    </location>
</feature>
<dbReference type="PATRIC" id="fig|1227455.4.peg.1488"/>
<keyword evidence="4" id="KW-0560">Oxidoreductase</keyword>
<dbReference type="PROSITE" id="PS51349">
    <property type="entry name" value="FMN_HYDROXY_ACID_DH_2"/>
    <property type="match status" value="1"/>
</dbReference>
<dbReference type="InParanoid" id="M0MLU0"/>
<dbReference type="OrthoDB" id="56968at2157"/>
<dbReference type="PANTHER" id="PTHR10578">
    <property type="entry name" value="S -2-HYDROXY-ACID OXIDASE-RELATED"/>
    <property type="match status" value="1"/>
</dbReference>
<dbReference type="SUPFAM" id="SSF51395">
    <property type="entry name" value="FMN-linked oxidoreductases"/>
    <property type="match status" value="1"/>
</dbReference>
<accession>M0MLU0</accession>
<evidence type="ECO:0000256" key="1">
    <source>
        <dbReference type="ARBA" id="ARBA00001917"/>
    </source>
</evidence>
<feature type="region of interest" description="Disordered" evidence="6">
    <location>
        <begin position="1"/>
        <end position="33"/>
    </location>
</feature>
<dbReference type="InterPro" id="IPR013785">
    <property type="entry name" value="Aldolase_TIM"/>
</dbReference>
<keyword evidence="9" id="KW-1185">Reference proteome</keyword>
<evidence type="ECO:0000256" key="4">
    <source>
        <dbReference type="ARBA" id="ARBA00023002"/>
    </source>
</evidence>
<dbReference type="Gene3D" id="3.20.20.70">
    <property type="entry name" value="Aldolase class I"/>
    <property type="match status" value="1"/>
</dbReference>
<dbReference type="InterPro" id="IPR037396">
    <property type="entry name" value="FMN_HAD"/>
</dbReference>
<proteinExistence type="inferred from homology"/>
<evidence type="ECO:0000256" key="5">
    <source>
        <dbReference type="ARBA" id="ARBA00024042"/>
    </source>
</evidence>
<dbReference type="FunFam" id="3.20.20.70:FF:000029">
    <property type="entry name" value="L-lactate dehydrogenase"/>
    <property type="match status" value="1"/>
</dbReference>
<comment type="cofactor">
    <cofactor evidence="1">
        <name>FMN</name>
        <dbReference type="ChEBI" id="CHEBI:58210"/>
    </cofactor>
</comment>
<dbReference type="Pfam" id="PF01070">
    <property type="entry name" value="FMN_dh"/>
    <property type="match status" value="1"/>
</dbReference>
<name>M0MLU0_9EURY</name>
<dbReference type="PROSITE" id="PS00557">
    <property type="entry name" value="FMN_HYDROXY_ACID_DH_1"/>
    <property type="match status" value="1"/>
</dbReference>
<evidence type="ECO:0000256" key="2">
    <source>
        <dbReference type="ARBA" id="ARBA00022630"/>
    </source>
</evidence>
<evidence type="ECO:0000259" key="7">
    <source>
        <dbReference type="PROSITE" id="PS51349"/>
    </source>
</evidence>
<dbReference type="InterPro" id="IPR008259">
    <property type="entry name" value="FMN_hydac_DH_AS"/>
</dbReference>